<accession>A0ABS6EHP9</accession>
<dbReference type="EMBL" id="JAHLQF010000002">
    <property type="protein sequence ID" value="MBU5484758.1"/>
    <property type="molecule type" value="Genomic_DNA"/>
</dbReference>
<organism evidence="1 2">
    <name type="scientific">Clostridium mobile</name>
    <dbReference type="NCBI Taxonomy" id="2841512"/>
    <lineage>
        <taxon>Bacteria</taxon>
        <taxon>Bacillati</taxon>
        <taxon>Bacillota</taxon>
        <taxon>Clostridia</taxon>
        <taxon>Eubacteriales</taxon>
        <taxon>Clostridiaceae</taxon>
        <taxon>Clostridium</taxon>
    </lineage>
</organism>
<dbReference type="InterPro" id="IPR032580">
    <property type="entry name" value="SatD"/>
</dbReference>
<evidence type="ECO:0000313" key="1">
    <source>
        <dbReference type="EMBL" id="MBU5484758.1"/>
    </source>
</evidence>
<name>A0ABS6EHP9_9CLOT</name>
<dbReference type="RefSeq" id="WP_216439215.1">
    <property type="nucleotide sequence ID" value="NZ_JAHLQF010000002.1"/>
</dbReference>
<sequence length="255" mass="29278">MKLFSVINIDIVASRNIKNRQIVQEELIEYIKKLNIELKDILATSITFTLGDEWQIVLKQPSKSYYVVDKFQKFLKSKGINIYAGIGIGTISTSIYSDTRLMDGECFLIGREALNIVKEKNRFYSKQLNSTKNNIYFSAKNMFFVKLPAEKSTILEEVAITREQEENYDLSINKVINTLIENNEVLKSGITSKQLEIIELYERLGSYNNIIKENPGLSKANISQKINASNYFVINNNNLIIESMLDLYCNIRKGN</sequence>
<comment type="caution">
    <text evidence="1">The sequence shown here is derived from an EMBL/GenBank/DDBJ whole genome shotgun (WGS) entry which is preliminary data.</text>
</comment>
<evidence type="ECO:0000313" key="2">
    <source>
        <dbReference type="Proteomes" id="UP000726170"/>
    </source>
</evidence>
<dbReference type="Pfam" id="PF16264">
    <property type="entry name" value="SatD"/>
    <property type="match status" value="1"/>
</dbReference>
<gene>
    <name evidence="1" type="ORF">KQI86_10470</name>
</gene>
<proteinExistence type="predicted"/>
<reference evidence="1 2" key="1">
    <citation type="submission" date="2021-06" db="EMBL/GenBank/DDBJ databases">
        <authorList>
            <person name="Sun Q."/>
            <person name="Li D."/>
        </authorList>
    </citation>
    <scope>NUCLEOTIDE SEQUENCE [LARGE SCALE GENOMIC DNA]</scope>
    <source>
        <strain evidence="1 2">MSJ-11</strain>
    </source>
</reference>
<dbReference type="Proteomes" id="UP000726170">
    <property type="component" value="Unassembled WGS sequence"/>
</dbReference>
<keyword evidence="2" id="KW-1185">Reference proteome</keyword>
<protein>
    <submittedName>
        <fullName evidence="1">SatD family protein</fullName>
    </submittedName>
</protein>